<dbReference type="InterPro" id="IPR012337">
    <property type="entry name" value="RNaseH-like_sf"/>
</dbReference>
<dbReference type="SUPFAM" id="SSF53098">
    <property type="entry name" value="Ribonuclease H-like"/>
    <property type="match status" value="1"/>
</dbReference>
<accession>A0AAX1M7J3</accession>
<proteinExistence type="predicted"/>
<dbReference type="RefSeq" id="WP_207342815.1">
    <property type="nucleotide sequence ID" value="NZ_CP071491.1"/>
</dbReference>
<feature type="domain" description="Integrase catalytic" evidence="1">
    <location>
        <begin position="151"/>
        <end position="355"/>
    </location>
</feature>
<organism evidence="2 3">
    <name type="scientific">Glaesserella parasuis</name>
    <name type="common">Haemophilus parasuis</name>
    <dbReference type="NCBI Taxonomy" id="738"/>
    <lineage>
        <taxon>Bacteria</taxon>
        <taxon>Pseudomonadati</taxon>
        <taxon>Pseudomonadota</taxon>
        <taxon>Gammaproteobacteria</taxon>
        <taxon>Pasteurellales</taxon>
        <taxon>Pasteurellaceae</taxon>
        <taxon>Glaesserella</taxon>
    </lineage>
</organism>
<dbReference type="Gene3D" id="3.30.420.10">
    <property type="entry name" value="Ribonuclease H-like superfamily/Ribonuclease H"/>
    <property type="match status" value="1"/>
</dbReference>
<name>A0AAX1M7J3_GLAPU</name>
<gene>
    <name evidence="2" type="ORF">J1G54_02675</name>
</gene>
<dbReference type="PANTHER" id="PTHR35004">
    <property type="entry name" value="TRANSPOSASE RV3428C-RELATED"/>
    <property type="match status" value="1"/>
</dbReference>
<dbReference type="EMBL" id="CP071491">
    <property type="protein sequence ID" value="QSX17472.1"/>
    <property type="molecule type" value="Genomic_DNA"/>
</dbReference>
<dbReference type="InterPro" id="IPR001584">
    <property type="entry name" value="Integrase_cat-core"/>
</dbReference>
<sequence>MAILPEVLMNIALEVKKTKMKGEKLEPIYQRGCELTGLSRATLIRQLKPYLPPSGRKERSDKGASQLDFAELKIISAAWLENRRNQYKKKMLPLGDLLDMLRANGEIKAEFTDVNTGEIRPYSESSVSRALMNAKLHPDQLLRPKPAIRMRSLHPNHCWQIDPSLCVLYYLKRTHAENKNGLQVMEEKRFYKNKPENVAKVESDRVWRYVVTDHHSGTIYVEYVYGGETSENLCNVFINAMQRKETRRDEPFCGVPKMVMLDPGSANKSAMFDHLCYQLGVHKQVNEPGNPRAKGQVEKANDIVERLFESCLRFKSVANIDELNEQAHEWMRDFNTHRKHSRHNMPRYKAWLHITADQLVLAPSVALCRELMVSKLVERQVDGQLQVKFEGRVYDVSKVPNLNVGDKLRLGKNPYRPQCIQVECFEQVLNEKGEMELEPYWFVVEPIETDKFGFDVNAAIIGESYKSHAKTQLETHREEVERLAYGVTDDDALKQAKKANAPLFNGRIDPFKTIKERPDTVFIPKKGQEHELTTNARRVEQKPVCLVECAKALKGKFPEWSGKHYKHLAKHFPDGVAVELLELWLQGVELPEILNPETKVLQLKVA</sequence>
<dbReference type="InterPro" id="IPR036397">
    <property type="entry name" value="RNaseH_sf"/>
</dbReference>
<dbReference type="AlphaFoldDB" id="A0AAX1M7J3"/>
<evidence type="ECO:0000313" key="2">
    <source>
        <dbReference type="EMBL" id="QSX17472.1"/>
    </source>
</evidence>
<evidence type="ECO:0000313" key="3">
    <source>
        <dbReference type="Proteomes" id="UP000662736"/>
    </source>
</evidence>
<dbReference type="GO" id="GO:0003676">
    <property type="term" value="F:nucleic acid binding"/>
    <property type="evidence" value="ECO:0007669"/>
    <property type="project" value="InterPro"/>
</dbReference>
<dbReference type="PROSITE" id="PS50994">
    <property type="entry name" value="INTEGRASE"/>
    <property type="match status" value="1"/>
</dbReference>
<protein>
    <submittedName>
        <fullName evidence="2">DDE-type integrase/transposase/recombinase</fullName>
    </submittedName>
</protein>
<evidence type="ECO:0000259" key="1">
    <source>
        <dbReference type="PROSITE" id="PS50994"/>
    </source>
</evidence>
<reference evidence="2" key="1">
    <citation type="submission" date="2021-03" db="EMBL/GenBank/DDBJ databases">
        <title>Characterization of a novel Integrative Conjugative Element in Glaesserella parasuis.</title>
        <authorList>
            <person name="Hu G."/>
            <person name="Sun H."/>
        </authorList>
    </citation>
    <scope>NUCLEOTIDE SEQUENCE</scope>
    <source>
        <strain evidence="2">GHP1807</strain>
    </source>
</reference>
<dbReference type="PANTHER" id="PTHR35004:SF7">
    <property type="entry name" value="INTEGRASE PROTEIN"/>
    <property type="match status" value="1"/>
</dbReference>
<dbReference type="Proteomes" id="UP000662736">
    <property type="component" value="Chromosome"/>
</dbReference>
<dbReference type="GO" id="GO:0015074">
    <property type="term" value="P:DNA integration"/>
    <property type="evidence" value="ECO:0007669"/>
    <property type="project" value="InterPro"/>
</dbReference>